<keyword evidence="3" id="KW-1185">Reference proteome</keyword>
<proteinExistence type="predicted"/>
<dbReference type="Proteomes" id="UP001491310">
    <property type="component" value="Unassembled WGS sequence"/>
</dbReference>
<sequence length="73" mass="7898">MLCRPQSINKTLQISGVALGVSKPEFGRSRDFSRPAAGKQHGVVTCRARQLLTKQGAVPHSQGLPGGHHKQER</sequence>
<evidence type="ECO:0000256" key="1">
    <source>
        <dbReference type="SAM" id="MobiDB-lite"/>
    </source>
</evidence>
<feature type="region of interest" description="Disordered" evidence="1">
    <location>
        <begin position="54"/>
        <end position="73"/>
    </location>
</feature>
<evidence type="ECO:0000313" key="3">
    <source>
        <dbReference type="Proteomes" id="UP001491310"/>
    </source>
</evidence>
<accession>A0ABR2YBB0</accession>
<protein>
    <submittedName>
        <fullName evidence="2">Uncharacterized protein</fullName>
    </submittedName>
</protein>
<comment type="caution">
    <text evidence="2">The sequence shown here is derived from an EMBL/GenBank/DDBJ whole genome shotgun (WGS) entry which is preliminary data.</text>
</comment>
<evidence type="ECO:0000313" key="2">
    <source>
        <dbReference type="EMBL" id="KAK9901381.1"/>
    </source>
</evidence>
<gene>
    <name evidence="2" type="ORF">WJX75_009548</name>
</gene>
<name>A0ABR2YBB0_9CHLO</name>
<reference evidence="2 3" key="1">
    <citation type="journal article" date="2024" name="Nat. Commun.">
        <title>Phylogenomics reveals the evolutionary origins of lichenization in chlorophyte algae.</title>
        <authorList>
            <person name="Puginier C."/>
            <person name="Libourel C."/>
            <person name="Otte J."/>
            <person name="Skaloud P."/>
            <person name="Haon M."/>
            <person name="Grisel S."/>
            <person name="Petersen M."/>
            <person name="Berrin J.G."/>
            <person name="Delaux P.M."/>
            <person name="Dal Grande F."/>
            <person name="Keller J."/>
        </authorList>
    </citation>
    <scope>NUCLEOTIDE SEQUENCE [LARGE SCALE GENOMIC DNA]</scope>
    <source>
        <strain evidence="2 3">SAG 216-7</strain>
    </source>
</reference>
<dbReference type="EMBL" id="JALJOT010000018">
    <property type="protein sequence ID" value="KAK9901381.1"/>
    <property type="molecule type" value="Genomic_DNA"/>
</dbReference>
<organism evidence="2 3">
    <name type="scientific">Coccomyxa subellipsoidea</name>
    <dbReference type="NCBI Taxonomy" id="248742"/>
    <lineage>
        <taxon>Eukaryota</taxon>
        <taxon>Viridiplantae</taxon>
        <taxon>Chlorophyta</taxon>
        <taxon>core chlorophytes</taxon>
        <taxon>Trebouxiophyceae</taxon>
        <taxon>Trebouxiophyceae incertae sedis</taxon>
        <taxon>Coccomyxaceae</taxon>
        <taxon>Coccomyxa</taxon>
    </lineage>
</organism>